<comment type="subcellular location">
    <subcellularLocation>
        <location evidence="1 7">Cell membrane</location>
        <topology evidence="1 7">Multi-pass membrane protein</topology>
    </subcellularLocation>
</comment>
<keyword evidence="2 7" id="KW-0813">Transport</keyword>
<feature type="transmembrane region" description="Helical" evidence="7">
    <location>
        <begin position="277"/>
        <end position="303"/>
    </location>
</feature>
<evidence type="ECO:0000259" key="8">
    <source>
        <dbReference type="PROSITE" id="PS50928"/>
    </source>
</evidence>
<dbReference type="InterPro" id="IPR035906">
    <property type="entry name" value="MetI-like_sf"/>
</dbReference>
<dbReference type="Pfam" id="PF00528">
    <property type="entry name" value="BPD_transp_1"/>
    <property type="match status" value="1"/>
</dbReference>
<accession>A0ABR9LM94</accession>
<gene>
    <name evidence="9" type="ORF">H4W80_000037</name>
</gene>
<evidence type="ECO:0000256" key="5">
    <source>
        <dbReference type="ARBA" id="ARBA00022989"/>
    </source>
</evidence>
<comment type="similarity">
    <text evidence="7">Belongs to the binding-protein-dependent transport system permease family.</text>
</comment>
<protein>
    <submittedName>
        <fullName evidence="9">Peptide/nickel transport system permease protein</fullName>
    </submittedName>
</protein>
<dbReference type="Pfam" id="PF19300">
    <property type="entry name" value="BPD_transp_1_N"/>
    <property type="match status" value="1"/>
</dbReference>
<evidence type="ECO:0000313" key="9">
    <source>
        <dbReference type="EMBL" id="MBE1581779.1"/>
    </source>
</evidence>
<comment type="caution">
    <text evidence="9">The sequence shown here is derived from an EMBL/GenBank/DDBJ whole genome shotgun (WGS) entry which is preliminary data.</text>
</comment>
<feature type="transmembrane region" description="Helical" evidence="7">
    <location>
        <begin position="7"/>
        <end position="28"/>
    </location>
</feature>
<keyword evidence="4 7" id="KW-0812">Transmembrane</keyword>
<evidence type="ECO:0000256" key="3">
    <source>
        <dbReference type="ARBA" id="ARBA00022475"/>
    </source>
</evidence>
<dbReference type="Proteomes" id="UP000633509">
    <property type="component" value="Unassembled WGS sequence"/>
</dbReference>
<dbReference type="RefSeq" id="WP_192783180.1">
    <property type="nucleotide sequence ID" value="NZ_JADBEK010000001.1"/>
</dbReference>
<feature type="transmembrane region" description="Helical" evidence="7">
    <location>
        <begin position="232"/>
        <end position="257"/>
    </location>
</feature>
<dbReference type="SUPFAM" id="SSF161098">
    <property type="entry name" value="MetI-like"/>
    <property type="match status" value="1"/>
</dbReference>
<name>A0ABR9LM94_9ACTN</name>
<dbReference type="InterPro" id="IPR045621">
    <property type="entry name" value="BPD_transp_1_N"/>
</dbReference>
<reference evidence="9 10" key="1">
    <citation type="submission" date="2020-10" db="EMBL/GenBank/DDBJ databases">
        <title>Sequencing the genomes of 1000 actinobacteria strains.</title>
        <authorList>
            <person name="Klenk H.-P."/>
        </authorList>
    </citation>
    <scope>NUCLEOTIDE SEQUENCE [LARGE SCALE GENOMIC DNA]</scope>
    <source>
        <strain evidence="9 10">DSM 43173</strain>
    </source>
</reference>
<evidence type="ECO:0000256" key="6">
    <source>
        <dbReference type="ARBA" id="ARBA00023136"/>
    </source>
</evidence>
<dbReference type="Gene3D" id="1.10.3720.10">
    <property type="entry name" value="MetI-like"/>
    <property type="match status" value="1"/>
</dbReference>
<dbReference type="CDD" id="cd06261">
    <property type="entry name" value="TM_PBP2"/>
    <property type="match status" value="1"/>
</dbReference>
<dbReference type="EMBL" id="JADBEK010000001">
    <property type="protein sequence ID" value="MBE1581779.1"/>
    <property type="molecule type" value="Genomic_DNA"/>
</dbReference>
<keyword evidence="10" id="KW-1185">Reference proteome</keyword>
<dbReference type="InterPro" id="IPR000515">
    <property type="entry name" value="MetI-like"/>
</dbReference>
<sequence length="314" mass="33606">MLYVLRRFAVLVTTLLVASFLVFLIPYVTPGDPAARILRARVGDLVQDPRTLARLRVEYGLDRPLLQQYLSWLGSALRGDLGRSFTNGTEVLPQLMRALSVTASIAVIALLLALLVAVPLGAVCAVRRGTPLDGAITGVTQAFVAVPEYWLGPVLVLVFALQLGVLPSSGWHGVESMVLPCLTVALRPMSYFTQVARASMIEVLEAPYITAARGRGLSFAQTMLRHGLRNSVLPVLTLFAVWLAGLLGGSVVVEVIFAVPGVGRQMYDAVINNDVPLIQGGVVAVVGLAVLITTLTDVLYTAINPNARTSRVRA</sequence>
<evidence type="ECO:0000313" key="10">
    <source>
        <dbReference type="Proteomes" id="UP000633509"/>
    </source>
</evidence>
<evidence type="ECO:0000256" key="1">
    <source>
        <dbReference type="ARBA" id="ARBA00004651"/>
    </source>
</evidence>
<organism evidence="9 10">
    <name type="scientific">Nonomuraea angiospora</name>
    <dbReference type="NCBI Taxonomy" id="46172"/>
    <lineage>
        <taxon>Bacteria</taxon>
        <taxon>Bacillati</taxon>
        <taxon>Actinomycetota</taxon>
        <taxon>Actinomycetes</taxon>
        <taxon>Streptosporangiales</taxon>
        <taxon>Streptosporangiaceae</taxon>
        <taxon>Nonomuraea</taxon>
    </lineage>
</organism>
<evidence type="ECO:0000256" key="7">
    <source>
        <dbReference type="RuleBase" id="RU363032"/>
    </source>
</evidence>
<keyword evidence="6 7" id="KW-0472">Membrane</keyword>
<proteinExistence type="inferred from homology"/>
<evidence type="ECO:0000256" key="2">
    <source>
        <dbReference type="ARBA" id="ARBA00022448"/>
    </source>
</evidence>
<dbReference type="PANTHER" id="PTHR43163:SF6">
    <property type="entry name" value="DIPEPTIDE TRANSPORT SYSTEM PERMEASE PROTEIN DPPB-RELATED"/>
    <property type="match status" value="1"/>
</dbReference>
<keyword evidence="3" id="KW-1003">Cell membrane</keyword>
<dbReference type="PROSITE" id="PS50928">
    <property type="entry name" value="ABC_TM1"/>
    <property type="match status" value="1"/>
</dbReference>
<dbReference type="PANTHER" id="PTHR43163">
    <property type="entry name" value="DIPEPTIDE TRANSPORT SYSTEM PERMEASE PROTEIN DPPB-RELATED"/>
    <property type="match status" value="1"/>
</dbReference>
<keyword evidence="5 7" id="KW-1133">Transmembrane helix</keyword>
<feature type="domain" description="ABC transmembrane type-1" evidence="8">
    <location>
        <begin position="99"/>
        <end position="301"/>
    </location>
</feature>
<evidence type="ECO:0000256" key="4">
    <source>
        <dbReference type="ARBA" id="ARBA00022692"/>
    </source>
</evidence>
<feature type="transmembrane region" description="Helical" evidence="7">
    <location>
        <begin position="101"/>
        <end position="126"/>
    </location>
</feature>